<dbReference type="EMBL" id="VOTZ01000004">
    <property type="protein sequence ID" value="MCQ1537928.1"/>
    <property type="molecule type" value="Genomic_DNA"/>
</dbReference>
<evidence type="ECO:0000256" key="1">
    <source>
        <dbReference type="SAM" id="Phobius"/>
    </source>
</evidence>
<keyword evidence="3" id="KW-1185">Reference proteome</keyword>
<comment type="caution">
    <text evidence="2">The sequence shown here is derived from an EMBL/GenBank/DDBJ whole genome shotgun (WGS) entry which is preliminary data.</text>
</comment>
<sequence>MGFATIIGAIVGVFLLLVVAYLLIGATLITAELVMTAQRDMTEVQTDRTGTSIAIEGHQIVDNTTLYILVKNDGNTVIRNPKQMDLFIATEDGSQERKSWEPTDPVLLSPDLINPGFFDPGETLNMSVSIDALSPPTWVKVATPAGTAASAYL</sequence>
<reference evidence="2 3" key="1">
    <citation type="submission" date="2019-08" db="EMBL/GenBank/DDBJ databases">
        <authorList>
            <person name="Chen S.-C."/>
            <person name="Lai M.-C."/>
            <person name="You Y.-T."/>
        </authorList>
    </citation>
    <scope>NUCLEOTIDE SEQUENCE [LARGE SCALE GENOMIC DNA]</scope>
    <source>
        <strain evidence="2 3">P2F9704a</strain>
    </source>
</reference>
<name>A0ABD4TG32_9EURY</name>
<keyword evidence="1" id="KW-0812">Transmembrane</keyword>
<dbReference type="AlphaFoldDB" id="A0ABD4TG32"/>
<evidence type="ECO:0000313" key="2">
    <source>
        <dbReference type="EMBL" id="MCQ1537928.1"/>
    </source>
</evidence>
<organism evidence="2 3">
    <name type="scientific">Methanocalculus taiwanensis</name>
    <dbReference type="NCBI Taxonomy" id="106207"/>
    <lineage>
        <taxon>Archaea</taxon>
        <taxon>Methanobacteriati</taxon>
        <taxon>Methanobacteriota</taxon>
        <taxon>Stenosarchaea group</taxon>
        <taxon>Methanomicrobia</taxon>
        <taxon>Methanomicrobiales</taxon>
        <taxon>Methanocalculaceae</taxon>
        <taxon>Methanocalculus</taxon>
    </lineage>
</organism>
<accession>A0ABD4TG32</accession>
<evidence type="ECO:0008006" key="4">
    <source>
        <dbReference type="Google" id="ProtNLM"/>
    </source>
</evidence>
<dbReference type="RefSeq" id="WP_255331861.1">
    <property type="nucleotide sequence ID" value="NZ_VOTZ01000004.1"/>
</dbReference>
<feature type="transmembrane region" description="Helical" evidence="1">
    <location>
        <begin position="6"/>
        <end position="31"/>
    </location>
</feature>
<dbReference type="Proteomes" id="UP001524383">
    <property type="component" value="Unassembled WGS sequence"/>
</dbReference>
<gene>
    <name evidence="2" type="ORF">FTO68_02850</name>
</gene>
<keyword evidence="1" id="KW-0472">Membrane</keyword>
<protein>
    <recommendedName>
        <fullName evidence="4">Flagellin</fullName>
    </recommendedName>
</protein>
<evidence type="ECO:0000313" key="3">
    <source>
        <dbReference type="Proteomes" id="UP001524383"/>
    </source>
</evidence>
<proteinExistence type="predicted"/>
<keyword evidence="1" id="KW-1133">Transmembrane helix</keyword>